<sequence>MKRKAILLSAFALAIPCSATALEGGFIGLAAAVGTTSAQLGGQYSEEWQLVTGTVIETEFASADLGISSNGGNFFLGYGWRGRQGFLALEANMAVLSGRDGIETGFSEIELDQNGDVESVFSESYGLEIEGVSSYGASILMGMEMGHAGDATLFLRAGWQVARYDMRLTGALSGSKRENLEGPRAGLGVVLPITETVGFRMEWSRHFTNTEKLYSNEWEKVELELDRDLFEAGILIRF</sequence>
<dbReference type="EMBL" id="JALKII010000002">
    <property type="protein sequence ID" value="MCK0536991.1"/>
    <property type="molecule type" value="Genomic_DNA"/>
</dbReference>
<keyword evidence="1" id="KW-0732">Signal</keyword>
<dbReference type="SUPFAM" id="SSF56925">
    <property type="entry name" value="OMPA-like"/>
    <property type="match status" value="1"/>
</dbReference>
<dbReference type="Proteomes" id="UP001165524">
    <property type="component" value="Unassembled WGS sequence"/>
</dbReference>
<dbReference type="InterPro" id="IPR011250">
    <property type="entry name" value="OMP/PagP_B-barrel"/>
</dbReference>
<feature type="signal peptide" evidence="1">
    <location>
        <begin position="1"/>
        <end position="21"/>
    </location>
</feature>
<evidence type="ECO:0000256" key="1">
    <source>
        <dbReference type="SAM" id="SignalP"/>
    </source>
</evidence>
<evidence type="ECO:0000313" key="3">
    <source>
        <dbReference type="Proteomes" id="UP001165524"/>
    </source>
</evidence>
<keyword evidence="3" id="KW-1185">Reference proteome</keyword>
<reference evidence="2" key="1">
    <citation type="submission" date="2022-04" db="EMBL/GenBank/DDBJ databases">
        <title>Alcanivorax sp. CY1518 draft genome sequence.</title>
        <authorList>
            <person name="Zhao G."/>
            <person name="An M."/>
        </authorList>
    </citation>
    <scope>NUCLEOTIDE SEQUENCE</scope>
    <source>
        <strain evidence="2">CY1518</strain>
    </source>
</reference>
<name>A0ABT0E588_9GAMM</name>
<accession>A0ABT0E588</accession>
<dbReference type="Gene3D" id="2.40.160.20">
    <property type="match status" value="1"/>
</dbReference>
<comment type="caution">
    <text evidence="2">The sequence shown here is derived from an EMBL/GenBank/DDBJ whole genome shotgun (WGS) entry which is preliminary data.</text>
</comment>
<protein>
    <recommendedName>
        <fullName evidence="4">Outer membrane protein beta-barrel domain-containing protein</fullName>
    </recommendedName>
</protein>
<organism evidence="2 3">
    <name type="scientific">Alcanivorax quisquiliarum</name>
    <dbReference type="NCBI Taxonomy" id="2933565"/>
    <lineage>
        <taxon>Bacteria</taxon>
        <taxon>Pseudomonadati</taxon>
        <taxon>Pseudomonadota</taxon>
        <taxon>Gammaproteobacteria</taxon>
        <taxon>Oceanospirillales</taxon>
        <taxon>Alcanivoracaceae</taxon>
        <taxon>Alcanivorax</taxon>
    </lineage>
</organism>
<proteinExistence type="predicted"/>
<dbReference type="RefSeq" id="WP_246948985.1">
    <property type="nucleotide sequence ID" value="NZ_JALKII010000002.1"/>
</dbReference>
<evidence type="ECO:0008006" key="4">
    <source>
        <dbReference type="Google" id="ProtNLM"/>
    </source>
</evidence>
<gene>
    <name evidence="2" type="ORF">MU846_04645</name>
</gene>
<feature type="chain" id="PRO_5045483885" description="Outer membrane protein beta-barrel domain-containing protein" evidence="1">
    <location>
        <begin position="22"/>
        <end position="238"/>
    </location>
</feature>
<evidence type="ECO:0000313" key="2">
    <source>
        <dbReference type="EMBL" id="MCK0536991.1"/>
    </source>
</evidence>